<evidence type="ECO:0000256" key="1">
    <source>
        <dbReference type="SAM" id="Phobius"/>
    </source>
</evidence>
<proteinExistence type="predicted"/>
<protein>
    <submittedName>
        <fullName evidence="2">Uncharacterized protein</fullName>
    </submittedName>
</protein>
<dbReference type="AlphaFoldDB" id="A0A0A7KJ81"/>
<dbReference type="RefSeq" id="WP_039682755.1">
    <property type="nucleotide sequence ID" value="NZ_CP010028.1"/>
</dbReference>
<keyword evidence="1" id="KW-0472">Membrane</keyword>
<dbReference type="STRING" id="1182571.QR90_05185"/>
<accession>A0A0A7KJ81</accession>
<keyword evidence="1" id="KW-0812">Transmembrane</keyword>
<dbReference type="Proteomes" id="UP000030634">
    <property type="component" value="Chromosome"/>
</dbReference>
<sequence>MMTLREETAPRSYREKLAWINLTTTLVLYVPFFVFAWRGLAALKPDGALGGIIALHTLLLPMVILQGLLVGLGQAAFWLTGQRAAQEPADERDRAIDARATRAAYASVVVVAGVGFYTLLPFVLSGQPLLGLPSNVMFSPTALLLLGFTAFVTAETVRFGVQAHGHRRGF</sequence>
<organism evidence="2 3">
    <name type="scientific">Deinococcus radiopugnans</name>
    <dbReference type="NCBI Taxonomy" id="57497"/>
    <lineage>
        <taxon>Bacteria</taxon>
        <taxon>Thermotogati</taxon>
        <taxon>Deinococcota</taxon>
        <taxon>Deinococci</taxon>
        <taxon>Deinococcales</taxon>
        <taxon>Deinococcaceae</taxon>
        <taxon>Deinococcus</taxon>
    </lineage>
</organism>
<evidence type="ECO:0000313" key="3">
    <source>
        <dbReference type="Proteomes" id="UP000030634"/>
    </source>
</evidence>
<gene>
    <name evidence="2" type="ORF">QR90_05185</name>
</gene>
<dbReference type="KEGG" id="dsw:QR90_05185"/>
<evidence type="ECO:0000313" key="2">
    <source>
        <dbReference type="EMBL" id="AIZ44613.1"/>
    </source>
</evidence>
<feature type="transmembrane region" description="Helical" evidence="1">
    <location>
        <begin position="20"/>
        <end position="40"/>
    </location>
</feature>
<dbReference type="HOGENOM" id="CLU_1702591_0_0_0"/>
<dbReference type="EMBL" id="CP010028">
    <property type="protein sequence ID" value="AIZ44613.1"/>
    <property type="molecule type" value="Genomic_DNA"/>
</dbReference>
<name>A0A0A7KJ81_9DEIO</name>
<reference evidence="3" key="1">
    <citation type="submission" date="2014-11" db="EMBL/GenBank/DDBJ databases">
        <title>Hymenobacter sp. DG25B genome submission.</title>
        <authorList>
            <person name="Jung H.-Y."/>
            <person name="Kim M.K."/>
            <person name="Srinivasan S."/>
            <person name="Lim S."/>
        </authorList>
    </citation>
    <scope>NUCLEOTIDE SEQUENCE [LARGE SCALE GENOMIC DNA]</scope>
    <source>
        <strain evidence="3">DY59</strain>
    </source>
</reference>
<keyword evidence="1" id="KW-1133">Transmembrane helix</keyword>
<feature type="transmembrane region" description="Helical" evidence="1">
    <location>
        <begin position="100"/>
        <end position="124"/>
    </location>
</feature>
<feature type="transmembrane region" description="Helical" evidence="1">
    <location>
        <begin position="52"/>
        <end position="79"/>
    </location>
</feature>
<feature type="transmembrane region" description="Helical" evidence="1">
    <location>
        <begin position="136"/>
        <end position="161"/>
    </location>
</feature>